<keyword evidence="2 5" id="KW-0812">Transmembrane</keyword>
<feature type="transmembrane region" description="Helical" evidence="5">
    <location>
        <begin position="270"/>
        <end position="291"/>
    </location>
</feature>
<dbReference type="OrthoDB" id="158402at2"/>
<protein>
    <recommendedName>
        <fullName evidence="9">Disulfide bond formation protein B</fullName>
    </recommendedName>
</protein>
<accession>A0A2I1DPT5</accession>
<keyword evidence="3 5" id="KW-1133">Transmembrane helix</keyword>
<feature type="signal peptide" evidence="6">
    <location>
        <begin position="1"/>
        <end position="29"/>
    </location>
</feature>
<dbReference type="Gene3D" id="1.20.1550.10">
    <property type="entry name" value="DsbB-like"/>
    <property type="match status" value="1"/>
</dbReference>
<feature type="transmembrane region" description="Helical" evidence="5">
    <location>
        <begin position="132"/>
        <end position="151"/>
    </location>
</feature>
<dbReference type="GO" id="GO:0006457">
    <property type="term" value="P:protein folding"/>
    <property type="evidence" value="ECO:0007669"/>
    <property type="project" value="InterPro"/>
</dbReference>
<dbReference type="AlphaFoldDB" id="A0A2I1DPT5"/>
<keyword evidence="6" id="KW-0732">Signal</keyword>
<organism evidence="7 8">
    <name type="scientific">Acidithiobacillus marinus</name>
    <dbReference type="NCBI Taxonomy" id="187490"/>
    <lineage>
        <taxon>Bacteria</taxon>
        <taxon>Pseudomonadati</taxon>
        <taxon>Pseudomonadota</taxon>
        <taxon>Acidithiobacillia</taxon>
        <taxon>Acidithiobacillales</taxon>
        <taxon>Acidithiobacillaceae</taxon>
        <taxon>Acidithiobacillus</taxon>
    </lineage>
</organism>
<reference evidence="7 8" key="1">
    <citation type="submission" date="2017-03" db="EMBL/GenBank/DDBJ databases">
        <title>Draft genime sequence of the acidophilic sulfur-oxidizing bacterium Acidithiobacillus sp. SH, isolated from seawater.</title>
        <authorList>
            <person name="Sharmin S."/>
            <person name="Tokuhisa M."/>
            <person name="Kanao T."/>
            <person name="Kamimura K."/>
        </authorList>
    </citation>
    <scope>NUCLEOTIDE SEQUENCE [LARGE SCALE GENOMIC DNA]</scope>
    <source>
        <strain evidence="7 8">SH</strain>
    </source>
</reference>
<dbReference type="EMBL" id="MXAV01000006">
    <property type="protein sequence ID" value="PKY11849.1"/>
    <property type="molecule type" value="Genomic_DNA"/>
</dbReference>
<evidence type="ECO:0000313" key="7">
    <source>
        <dbReference type="EMBL" id="PKY11849.1"/>
    </source>
</evidence>
<name>A0A2I1DPT5_9PROT</name>
<sequence>MSTRNLAGSFTSLGSTLAAVVSASAGACAGGVCLAGAQAGISTFSASATSFSAFAAASSAAEGAAEVSGSLTQSAFPWWMRLAVAALILSTIYTAVILSRHPAGIRLAILSALGGTLAVIAELHWLPVGKSGELLAIAVGVTPLVLGPLLIRWQGFFARIQWGILLTTSTLAAIALIWVFALQFFQALEPCALCWVERFAIAGIILSSPVTWIQRTRGIYLAFGSAVVGLVAVFAQLAEIHHAAHAVAGFCSLFSHTSCAVAGSQLLGPWPIALDAGVFFAVILALVQIAWRVSPEESK</sequence>
<proteinExistence type="predicted"/>
<keyword evidence="8" id="KW-1185">Reference proteome</keyword>
<evidence type="ECO:0000256" key="3">
    <source>
        <dbReference type="ARBA" id="ARBA00022989"/>
    </source>
</evidence>
<dbReference type="PROSITE" id="PS51257">
    <property type="entry name" value="PROKAR_LIPOPROTEIN"/>
    <property type="match status" value="1"/>
</dbReference>
<evidence type="ECO:0008006" key="9">
    <source>
        <dbReference type="Google" id="ProtNLM"/>
    </source>
</evidence>
<dbReference type="GO" id="GO:0015035">
    <property type="term" value="F:protein-disulfide reductase activity"/>
    <property type="evidence" value="ECO:0007669"/>
    <property type="project" value="InterPro"/>
</dbReference>
<feature type="transmembrane region" description="Helical" evidence="5">
    <location>
        <begin position="105"/>
        <end position="126"/>
    </location>
</feature>
<evidence type="ECO:0000256" key="5">
    <source>
        <dbReference type="SAM" id="Phobius"/>
    </source>
</evidence>
<feature type="transmembrane region" description="Helical" evidence="5">
    <location>
        <begin position="187"/>
        <end position="206"/>
    </location>
</feature>
<dbReference type="Proteomes" id="UP000234329">
    <property type="component" value="Unassembled WGS sequence"/>
</dbReference>
<evidence type="ECO:0000256" key="2">
    <source>
        <dbReference type="ARBA" id="ARBA00022692"/>
    </source>
</evidence>
<feature type="transmembrane region" description="Helical" evidence="5">
    <location>
        <begin position="163"/>
        <end position="181"/>
    </location>
</feature>
<dbReference type="InterPro" id="IPR003752">
    <property type="entry name" value="DiS_bond_form_DsbB/BdbC"/>
</dbReference>
<evidence type="ECO:0000313" key="8">
    <source>
        <dbReference type="Proteomes" id="UP000234329"/>
    </source>
</evidence>
<feature type="transmembrane region" description="Helical" evidence="5">
    <location>
        <begin position="218"/>
        <end position="237"/>
    </location>
</feature>
<dbReference type="Pfam" id="PF02600">
    <property type="entry name" value="DsbB"/>
    <property type="match status" value="1"/>
</dbReference>
<comment type="caution">
    <text evidence="7">The sequence shown here is derived from an EMBL/GenBank/DDBJ whole genome shotgun (WGS) entry which is preliminary data.</text>
</comment>
<evidence type="ECO:0000256" key="6">
    <source>
        <dbReference type="SAM" id="SignalP"/>
    </source>
</evidence>
<evidence type="ECO:0000256" key="4">
    <source>
        <dbReference type="ARBA" id="ARBA00023136"/>
    </source>
</evidence>
<evidence type="ECO:0000256" key="1">
    <source>
        <dbReference type="ARBA" id="ARBA00004141"/>
    </source>
</evidence>
<comment type="subcellular location">
    <subcellularLocation>
        <location evidence="1">Membrane</location>
        <topology evidence="1">Multi-pass membrane protein</topology>
    </subcellularLocation>
</comment>
<dbReference type="SUPFAM" id="SSF158442">
    <property type="entry name" value="DsbB-like"/>
    <property type="match status" value="1"/>
</dbReference>
<dbReference type="InterPro" id="IPR023380">
    <property type="entry name" value="DsbB-like_sf"/>
</dbReference>
<feature type="chain" id="PRO_5014180830" description="Disulfide bond formation protein B" evidence="6">
    <location>
        <begin position="30"/>
        <end position="299"/>
    </location>
</feature>
<gene>
    <name evidence="7" type="ORF">B1757_02495</name>
</gene>
<keyword evidence="4 5" id="KW-0472">Membrane</keyword>
<dbReference type="GO" id="GO:0016020">
    <property type="term" value="C:membrane"/>
    <property type="evidence" value="ECO:0007669"/>
    <property type="project" value="UniProtKB-SubCell"/>
</dbReference>
<dbReference type="InParanoid" id="A0A2I1DPT5"/>
<feature type="transmembrane region" description="Helical" evidence="5">
    <location>
        <begin position="78"/>
        <end position="98"/>
    </location>
</feature>
<dbReference type="RefSeq" id="WP_101536818.1">
    <property type="nucleotide sequence ID" value="NZ_MXAV01000006.1"/>
</dbReference>